<gene>
    <name evidence="2" type="ORF">JJQ60_08220</name>
</gene>
<keyword evidence="1" id="KW-0472">Membrane</keyword>
<dbReference type="Proteomes" id="UP000651057">
    <property type="component" value="Unassembled WGS sequence"/>
</dbReference>
<organism evidence="2 3">
    <name type="scientific">Aquimarina mytili</name>
    <dbReference type="NCBI Taxonomy" id="874423"/>
    <lineage>
        <taxon>Bacteria</taxon>
        <taxon>Pseudomonadati</taxon>
        <taxon>Bacteroidota</taxon>
        <taxon>Flavobacteriia</taxon>
        <taxon>Flavobacteriales</taxon>
        <taxon>Flavobacteriaceae</taxon>
        <taxon>Aquimarina</taxon>
    </lineage>
</organism>
<accession>A0A936ZWZ8</accession>
<comment type="caution">
    <text evidence="2">The sequence shown here is derived from an EMBL/GenBank/DDBJ whole genome shotgun (WGS) entry which is preliminary data.</text>
</comment>
<keyword evidence="1" id="KW-0812">Transmembrane</keyword>
<proteinExistence type="predicted"/>
<dbReference type="InterPro" id="IPR014807">
    <property type="entry name" value="Coa1"/>
</dbReference>
<evidence type="ECO:0000313" key="3">
    <source>
        <dbReference type="Proteomes" id="UP000651057"/>
    </source>
</evidence>
<keyword evidence="1" id="KW-1133">Transmembrane helix</keyword>
<dbReference type="AlphaFoldDB" id="A0A936ZWZ8"/>
<protein>
    <recommendedName>
        <fullName evidence="4">Cytochrome oxidase complex assembly protein 1</fullName>
    </recommendedName>
</protein>
<name>A0A936ZWZ8_9FLAO</name>
<dbReference type="Pfam" id="PF08695">
    <property type="entry name" value="Coa1"/>
    <property type="match status" value="1"/>
</dbReference>
<dbReference type="EMBL" id="JAERQJ010000003">
    <property type="protein sequence ID" value="MBL0683498.1"/>
    <property type="molecule type" value="Genomic_DNA"/>
</dbReference>
<sequence>MNETILKKHWWKRYWKWLFLISAILCFITFFFLMTGTATFRYGSVLMQPDLIQNAHEKAKVNEKVIEKLGELSPHDFFRLLEGEVMYSNHNKTVAITVGIIGTKGRGKLDIIANRNKENWEYQKIIVRIKKPTKERIKILEN</sequence>
<keyword evidence="3" id="KW-1185">Reference proteome</keyword>
<reference evidence="2" key="1">
    <citation type="submission" date="2021-01" db="EMBL/GenBank/DDBJ databases">
        <authorList>
            <person name="Zhong Y.L."/>
        </authorList>
    </citation>
    <scope>NUCLEOTIDE SEQUENCE</scope>
    <source>
        <strain evidence="2">KCTC 23302</strain>
    </source>
</reference>
<evidence type="ECO:0008006" key="4">
    <source>
        <dbReference type="Google" id="ProtNLM"/>
    </source>
</evidence>
<dbReference type="RefSeq" id="WP_201918551.1">
    <property type="nucleotide sequence ID" value="NZ_BAABAX010000005.1"/>
</dbReference>
<evidence type="ECO:0000313" key="2">
    <source>
        <dbReference type="EMBL" id="MBL0683498.1"/>
    </source>
</evidence>
<feature type="transmembrane region" description="Helical" evidence="1">
    <location>
        <begin position="14"/>
        <end position="34"/>
    </location>
</feature>
<evidence type="ECO:0000256" key="1">
    <source>
        <dbReference type="SAM" id="Phobius"/>
    </source>
</evidence>